<comment type="caution">
    <text evidence="1">The sequence shown here is derived from an EMBL/GenBank/DDBJ whole genome shotgun (WGS) entry which is preliminary data.</text>
</comment>
<sequence length="167" mass="20365">MLSIRISKYNPQRRDENGRYGETTWTSFSDIGNFFGEHLFTYEEYIQYENKYIYVLTSLYKLSPNNYFIIKNLELYHKDTDCEFIEGMKIYNTSVFDSLIRNVLREHLWCKLYNDYLEIHFGYDYYVYVIFKQDMNRKDIKDFCQAIFIQGLFVEEMLSPYSKIKDS</sequence>
<organism evidence="1 2">
    <name type="scientific">Selenomonas sputigena</name>
    <dbReference type="NCBI Taxonomy" id="69823"/>
    <lineage>
        <taxon>Bacteria</taxon>
        <taxon>Bacillati</taxon>
        <taxon>Bacillota</taxon>
        <taxon>Negativicutes</taxon>
        <taxon>Selenomonadales</taxon>
        <taxon>Selenomonadaceae</taxon>
        <taxon>Selenomonas</taxon>
    </lineage>
</organism>
<evidence type="ECO:0000313" key="2">
    <source>
        <dbReference type="Proteomes" id="UP001559623"/>
    </source>
</evidence>
<dbReference type="RefSeq" id="WP_368846797.1">
    <property type="nucleotide sequence ID" value="NZ_CP194411.1"/>
</dbReference>
<gene>
    <name evidence="1" type="ORF">QCO44_05355</name>
</gene>
<accession>A0ABV3X4M4</accession>
<evidence type="ECO:0000313" key="1">
    <source>
        <dbReference type="EMBL" id="MEX5285068.1"/>
    </source>
</evidence>
<name>A0ABV3X4M4_9FIRM</name>
<protein>
    <submittedName>
        <fullName evidence="1">Uncharacterized protein</fullName>
    </submittedName>
</protein>
<keyword evidence="2" id="KW-1185">Reference proteome</keyword>
<proteinExistence type="predicted"/>
<reference evidence="1 2" key="1">
    <citation type="submission" date="2023-04" db="EMBL/GenBank/DDBJ databases">
        <title>Genome Sequence of Selenomonas sputigena ATCC 33150.</title>
        <authorList>
            <person name="Miller D.P."/>
            <person name="Anvari S."/>
            <person name="Polson S.W."/>
            <person name="Macdonald M."/>
            <person name="Mcdowell J.V."/>
        </authorList>
    </citation>
    <scope>NUCLEOTIDE SEQUENCE [LARGE SCALE GENOMIC DNA]</scope>
    <source>
        <strain evidence="1 2">ATCC 33150</strain>
    </source>
</reference>
<dbReference type="Proteomes" id="UP001559623">
    <property type="component" value="Unassembled WGS sequence"/>
</dbReference>
<dbReference type="EMBL" id="JARVLH010000003">
    <property type="protein sequence ID" value="MEX5285068.1"/>
    <property type="molecule type" value="Genomic_DNA"/>
</dbReference>